<evidence type="ECO:0000256" key="4">
    <source>
        <dbReference type="ARBA" id="ARBA00019232"/>
    </source>
</evidence>
<dbReference type="NCBIfam" id="TIGR02227">
    <property type="entry name" value="sigpep_I_bact"/>
    <property type="match status" value="1"/>
</dbReference>
<sequence length="228" mass="25403">MRPSKGFWSEYKGLMLFIGIMLVFRSAVADWNYVPSSSMNPTLVTGDRVVVNKLAYSLRVPFTLTQVTRWAEPEAGDVITFDSPADGLNLIKRVVAVGGDTVEMADNTLIVNGQAQERVLLDGARTVPTEQGPLSVEVWLESHGQRRHETALIPPLNHAKAFGPVQVPDGHVLVLGDSRDNSRDSRFIGFIDVQRITGRAERVAMSHNPQRFYVPRAQRWWLPLESGI</sequence>
<dbReference type="InterPro" id="IPR036286">
    <property type="entry name" value="LexA/Signal_pep-like_sf"/>
</dbReference>
<feature type="domain" description="Peptidase S26" evidence="9">
    <location>
        <begin position="14"/>
        <end position="201"/>
    </location>
</feature>
<dbReference type="InterPro" id="IPR019756">
    <property type="entry name" value="Pept_S26A_signal_pept_1_Ser-AS"/>
</dbReference>
<evidence type="ECO:0000256" key="8">
    <source>
        <dbReference type="RuleBase" id="RU362042"/>
    </source>
</evidence>
<dbReference type="Proteomes" id="UP001265700">
    <property type="component" value="Unassembled WGS sequence"/>
</dbReference>
<dbReference type="InterPro" id="IPR019533">
    <property type="entry name" value="Peptidase_S26"/>
</dbReference>
<keyword evidence="5 7" id="KW-0645">Protease</keyword>
<keyword evidence="11" id="KW-1185">Reference proteome</keyword>
<evidence type="ECO:0000256" key="6">
    <source>
        <dbReference type="ARBA" id="ARBA00022801"/>
    </source>
</evidence>
<dbReference type="InterPro" id="IPR019757">
    <property type="entry name" value="Pept_S26A_signal_pept_1_Lys-AS"/>
</dbReference>
<evidence type="ECO:0000256" key="1">
    <source>
        <dbReference type="ARBA" id="ARBA00000677"/>
    </source>
</evidence>
<comment type="subcellular location">
    <subcellularLocation>
        <location evidence="8">Membrane</location>
        <topology evidence="8">Single-pass type II membrane protein</topology>
    </subcellularLocation>
</comment>
<evidence type="ECO:0000313" key="10">
    <source>
        <dbReference type="EMBL" id="MDR7149550.1"/>
    </source>
</evidence>
<dbReference type="PRINTS" id="PR00727">
    <property type="entry name" value="LEADERPTASE"/>
</dbReference>
<evidence type="ECO:0000256" key="5">
    <source>
        <dbReference type="ARBA" id="ARBA00022670"/>
    </source>
</evidence>
<dbReference type="RefSeq" id="WP_310313683.1">
    <property type="nucleotide sequence ID" value="NZ_JAVDWU010000002.1"/>
</dbReference>
<accession>A0ABU1WJT2</accession>
<dbReference type="PROSITE" id="PS00760">
    <property type="entry name" value="SPASE_I_2"/>
    <property type="match status" value="1"/>
</dbReference>
<organism evidence="10 11">
    <name type="scientific">Hydrogenophaga palleronii</name>
    <dbReference type="NCBI Taxonomy" id="65655"/>
    <lineage>
        <taxon>Bacteria</taxon>
        <taxon>Pseudomonadati</taxon>
        <taxon>Pseudomonadota</taxon>
        <taxon>Betaproteobacteria</taxon>
        <taxon>Burkholderiales</taxon>
        <taxon>Comamonadaceae</taxon>
        <taxon>Hydrogenophaga</taxon>
    </lineage>
</organism>
<evidence type="ECO:0000313" key="11">
    <source>
        <dbReference type="Proteomes" id="UP001265700"/>
    </source>
</evidence>
<comment type="catalytic activity">
    <reaction evidence="1 7">
        <text>Cleavage of hydrophobic, N-terminal signal or leader sequences from secreted and periplasmic proteins.</text>
        <dbReference type="EC" id="3.4.21.89"/>
    </reaction>
</comment>
<dbReference type="Gene3D" id="2.10.109.10">
    <property type="entry name" value="Umud Fragment, subunit A"/>
    <property type="match status" value="1"/>
</dbReference>
<evidence type="ECO:0000256" key="3">
    <source>
        <dbReference type="ARBA" id="ARBA00013208"/>
    </source>
</evidence>
<dbReference type="GO" id="GO:0009003">
    <property type="term" value="F:signal peptidase activity"/>
    <property type="evidence" value="ECO:0007669"/>
    <property type="project" value="UniProtKB-EC"/>
</dbReference>
<dbReference type="PROSITE" id="PS00501">
    <property type="entry name" value="SPASE_I_1"/>
    <property type="match status" value="1"/>
</dbReference>
<evidence type="ECO:0000256" key="7">
    <source>
        <dbReference type="RuleBase" id="RU003993"/>
    </source>
</evidence>
<reference evidence="10 11" key="1">
    <citation type="submission" date="2023-07" db="EMBL/GenBank/DDBJ databases">
        <title>Sorghum-associated microbial communities from plants grown in Nebraska, USA.</title>
        <authorList>
            <person name="Schachtman D."/>
        </authorList>
    </citation>
    <scope>NUCLEOTIDE SEQUENCE [LARGE SCALE GENOMIC DNA]</scope>
    <source>
        <strain evidence="10 11">4249</strain>
    </source>
</reference>
<dbReference type="InterPro" id="IPR000223">
    <property type="entry name" value="Pept_S26A_signal_pept_1"/>
</dbReference>
<dbReference type="SUPFAM" id="SSF51306">
    <property type="entry name" value="LexA/Signal peptidase"/>
    <property type="match status" value="1"/>
</dbReference>
<dbReference type="Pfam" id="PF10502">
    <property type="entry name" value="Peptidase_S26"/>
    <property type="match status" value="1"/>
</dbReference>
<protein>
    <recommendedName>
        <fullName evidence="4 7">Signal peptidase I</fullName>
        <ecNumber evidence="3 7">3.4.21.89</ecNumber>
    </recommendedName>
</protein>
<dbReference type="CDD" id="cd06530">
    <property type="entry name" value="S26_SPase_I"/>
    <property type="match status" value="1"/>
</dbReference>
<dbReference type="EMBL" id="JAVDWU010000002">
    <property type="protein sequence ID" value="MDR7149550.1"/>
    <property type="molecule type" value="Genomic_DNA"/>
</dbReference>
<proteinExistence type="inferred from homology"/>
<keyword evidence="6 7" id="KW-0378">Hydrolase</keyword>
<evidence type="ECO:0000259" key="9">
    <source>
        <dbReference type="Pfam" id="PF10502"/>
    </source>
</evidence>
<comment type="similarity">
    <text evidence="2 8">Belongs to the peptidase S26 family.</text>
</comment>
<name>A0ABU1WJT2_9BURK</name>
<evidence type="ECO:0000256" key="2">
    <source>
        <dbReference type="ARBA" id="ARBA00009370"/>
    </source>
</evidence>
<dbReference type="EC" id="3.4.21.89" evidence="3 7"/>
<comment type="caution">
    <text evidence="10">The sequence shown here is derived from an EMBL/GenBank/DDBJ whole genome shotgun (WGS) entry which is preliminary data.</text>
</comment>
<dbReference type="PANTHER" id="PTHR43390">
    <property type="entry name" value="SIGNAL PEPTIDASE I"/>
    <property type="match status" value="1"/>
</dbReference>
<gene>
    <name evidence="10" type="ORF">J2W49_001499</name>
</gene>
<dbReference type="PANTHER" id="PTHR43390:SF1">
    <property type="entry name" value="CHLOROPLAST PROCESSING PEPTIDASE"/>
    <property type="match status" value="1"/>
</dbReference>